<dbReference type="InterPro" id="IPR035996">
    <property type="entry name" value="4pyrrol_Methylase_sf"/>
</dbReference>
<dbReference type="InterPro" id="IPR014777">
    <property type="entry name" value="4pyrrole_Mease_sub1"/>
</dbReference>
<evidence type="ECO:0000256" key="1">
    <source>
        <dbReference type="ARBA" id="ARBA00022490"/>
    </source>
</evidence>
<dbReference type="PANTHER" id="PTHR46111:SF1">
    <property type="entry name" value="RIBOSOMAL RNA SMALL SUBUNIT METHYLTRANSFERASE I"/>
    <property type="match status" value="1"/>
</dbReference>
<evidence type="ECO:0000256" key="4">
    <source>
        <dbReference type="ARBA" id="ARBA00022679"/>
    </source>
</evidence>
<protein>
    <recommendedName>
        <fullName evidence="6">Ribosomal RNA small subunit methyltransferase I</fullName>
        <ecNumber evidence="6">2.1.1.198</ecNumber>
    </recommendedName>
    <alternativeName>
        <fullName evidence="6">16S rRNA 2'-O-ribose C1402 methyltransferase</fullName>
    </alternativeName>
    <alternativeName>
        <fullName evidence="6">rRNA (cytidine-2'-O-)-methyltransferase RsmI</fullName>
    </alternativeName>
</protein>
<evidence type="ECO:0000256" key="3">
    <source>
        <dbReference type="ARBA" id="ARBA00022603"/>
    </source>
</evidence>
<evidence type="ECO:0000313" key="8">
    <source>
        <dbReference type="EMBL" id="PMP67729.1"/>
    </source>
</evidence>
<comment type="catalytic activity">
    <reaction evidence="6">
        <text>cytidine(1402) in 16S rRNA + S-adenosyl-L-methionine = 2'-O-methylcytidine(1402) in 16S rRNA + S-adenosyl-L-homocysteine + H(+)</text>
        <dbReference type="Rhea" id="RHEA:42924"/>
        <dbReference type="Rhea" id="RHEA-COMP:10285"/>
        <dbReference type="Rhea" id="RHEA-COMP:10286"/>
        <dbReference type="ChEBI" id="CHEBI:15378"/>
        <dbReference type="ChEBI" id="CHEBI:57856"/>
        <dbReference type="ChEBI" id="CHEBI:59789"/>
        <dbReference type="ChEBI" id="CHEBI:74495"/>
        <dbReference type="ChEBI" id="CHEBI:82748"/>
        <dbReference type="EC" id="2.1.1.198"/>
    </reaction>
</comment>
<evidence type="ECO:0000256" key="6">
    <source>
        <dbReference type="HAMAP-Rule" id="MF_01877"/>
    </source>
</evidence>
<dbReference type="InterPro" id="IPR014776">
    <property type="entry name" value="4pyrrole_Mease_sub2"/>
</dbReference>
<dbReference type="PIRSF" id="PIRSF005917">
    <property type="entry name" value="MTase_YraL"/>
    <property type="match status" value="1"/>
</dbReference>
<dbReference type="RefSeq" id="WP_416084997.1">
    <property type="nucleotide sequence ID" value="NZ_JBNARP010000008.1"/>
</dbReference>
<evidence type="ECO:0000259" key="7">
    <source>
        <dbReference type="Pfam" id="PF00590"/>
    </source>
</evidence>
<keyword evidence="1 6" id="KW-0963">Cytoplasm</keyword>
<dbReference type="FunFam" id="3.40.1010.10:FF:000007">
    <property type="entry name" value="Ribosomal RNA small subunit methyltransferase I"/>
    <property type="match status" value="1"/>
</dbReference>
<keyword evidence="4 6" id="KW-0808">Transferase</keyword>
<accession>A0A2J6WEQ6</accession>
<dbReference type="InterPro" id="IPR008189">
    <property type="entry name" value="rRNA_ssu_MeTfrase_I"/>
</dbReference>
<dbReference type="AlphaFoldDB" id="A0A2J6WEQ6"/>
<evidence type="ECO:0000313" key="9">
    <source>
        <dbReference type="Proteomes" id="UP000237040"/>
    </source>
</evidence>
<dbReference type="SUPFAM" id="SSF53790">
    <property type="entry name" value="Tetrapyrrole methylase"/>
    <property type="match status" value="1"/>
</dbReference>
<dbReference type="EC" id="2.1.1.198" evidence="6"/>
<proteinExistence type="inferred from homology"/>
<dbReference type="GO" id="GO:0070677">
    <property type="term" value="F:rRNA (cytosine-2'-O-)-methyltransferase activity"/>
    <property type="evidence" value="ECO:0007669"/>
    <property type="project" value="UniProtKB-UniRule"/>
</dbReference>
<comment type="similarity">
    <text evidence="6">Belongs to the methyltransferase superfamily. RsmI family.</text>
</comment>
<evidence type="ECO:0000256" key="2">
    <source>
        <dbReference type="ARBA" id="ARBA00022552"/>
    </source>
</evidence>
<dbReference type="Proteomes" id="UP000237040">
    <property type="component" value="Unassembled WGS sequence"/>
</dbReference>
<keyword evidence="2 6" id="KW-0698">rRNA processing</keyword>
<dbReference type="Pfam" id="PF00590">
    <property type="entry name" value="TP_methylase"/>
    <property type="match status" value="1"/>
</dbReference>
<comment type="function">
    <text evidence="6">Catalyzes the 2'-O-methylation of the ribose of cytidine 1402 (C1402) in 16S rRNA.</text>
</comment>
<dbReference type="HAMAP" id="MF_01877">
    <property type="entry name" value="16SrRNA_methyltr_I"/>
    <property type="match status" value="1"/>
</dbReference>
<keyword evidence="3 6" id="KW-0489">Methyltransferase</keyword>
<dbReference type="PANTHER" id="PTHR46111">
    <property type="entry name" value="RIBOSOMAL RNA SMALL SUBUNIT METHYLTRANSFERASE I"/>
    <property type="match status" value="1"/>
</dbReference>
<dbReference type="FunFam" id="3.30.950.10:FF:000002">
    <property type="entry name" value="Ribosomal RNA small subunit methyltransferase I"/>
    <property type="match status" value="1"/>
</dbReference>
<comment type="caution">
    <text evidence="8">The sequence shown here is derived from an EMBL/GenBank/DDBJ whole genome shotgun (WGS) entry which is preliminary data.</text>
</comment>
<dbReference type="CDD" id="cd11648">
    <property type="entry name" value="RsmI"/>
    <property type="match status" value="1"/>
</dbReference>
<evidence type="ECO:0000256" key="5">
    <source>
        <dbReference type="ARBA" id="ARBA00022691"/>
    </source>
</evidence>
<dbReference type="NCBIfam" id="TIGR00096">
    <property type="entry name" value="16S rRNA (cytidine(1402)-2'-O)-methyltransferase"/>
    <property type="match status" value="1"/>
</dbReference>
<keyword evidence="5 6" id="KW-0949">S-adenosyl-L-methionine</keyword>
<dbReference type="GO" id="GO:0005737">
    <property type="term" value="C:cytoplasm"/>
    <property type="evidence" value="ECO:0007669"/>
    <property type="project" value="UniProtKB-SubCell"/>
</dbReference>
<dbReference type="InterPro" id="IPR000878">
    <property type="entry name" value="4pyrrol_Mease"/>
</dbReference>
<sequence length="226" mass="25907">MPLYICPTPIGNLKDITLRVLEVLKSVDYIIAEDTRITRNLLNKYEIKTPLKSFHSYSNKRVLENIVEDLKFGRSIALVSDAGTPCISDPGYDLVKRCIEEDIHFEVLPGPNAVLPAIILSGFPPDKFFFYGFLKRAEGKIKKTFEYFKEFEYPVVFYESPYRLVKVLSIMNDIFDSNRYVSVVREISKIHESVVRGSVKEVLEYFKANPPKGEIVIVLGGRDMKI</sequence>
<dbReference type="Gene3D" id="3.30.950.10">
    <property type="entry name" value="Methyltransferase, Cobalt-precorrin-4 Transmethylase, Domain 2"/>
    <property type="match status" value="1"/>
</dbReference>
<dbReference type="Gene3D" id="3.40.1010.10">
    <property type="entry name" value="Cobalt-precorrin-4 Transmethylase, Domain 1"/>
    <property type="match status" value="1"/>
</dbReference>
<name>A0A2J6WEQ6_9BACT</name>
<dbReference type="PROSITE" id="PS01296">
    <property type="entry name" value="RSMI"/>
    <property type="match status" value="1"/>
</dbReference>
<gene>
    <name evidence="6 8" type="primary">rsmI</name>
    <name evidence="8" type="ORF">C0189_02595</name>
</gene>
<reference evidence="8 9" key="1">
    <citation type="submission" date="2018-01" db="EMBL/GenBank/DDBJ databases">
        <title>Metagenomic assembled genomes from two thermal pools in the Uzon Caldera, Kamchatka, Russia.</title>
        <authorList>
            <person name="Wilkins L."/>
            <person name="Ettinger C."/>
        </authorList>
    </citation>
    <scope>NUCLEOTIDE SEQUENCE [LARGE SCALE GENOMIC DNA]</scope>
    <source>
        <strain evidence="8">ZAV-07</strain>
    </source>
</reference>
<dbReference type="EMBL" id="PNIL01000037">
    <property type="protein sequence ID" value="PMP67729.1"/>
    <property type="molecule type" value="Genomic_DNA"/>
</dbReference>
<feature type="domain" description="Tetrapyrrole methylase" evidence="7">
    <location>
        <begin position="3"/>
        <end position="202"/>
    </location>
</feature>
<dbReference type="InterPro" id="IPR018063">
    <property type="entry name" value="SAM_MeTrfase_RsmI_CS"/>
</dbReference>
<comment type="subcellular location">
    <subcellularLocation>
        <location evidence="6">Cytoplasm</location>
    </subcellularLocation>
</comment>
<organism evidence="8 9">
    <name type="scientific">Caldisericum exile</name>
    <dbReference type="NCBI Taxonomy" id="693075"/>
    <lineage>
        <taxon>Bacteria</taxon>
        <taxon>Pseudomonadati</taxon>
        <taxon>Caldisericota/Cryosericota group</taxon>
        <taxon>Caldisericota</taxon>
        <taxon>Caldisericia</taxon>
        <taxon>Caldisericales</taxon>
        <taxon>Caldisericaceae</taxon>
        <taxon>Caldisericum</taxon>
    </lineage>
</organism>